<proteinExistence type="predicted"/>
<keyword evidence="3" id="KW-1185">Reference proteome</keyword>
<dbReference type="AlphaFoldDB" id="A0A4D9EIU6"/>
<comment type="caution">
    <text evidence="2">The sequence shown here is derived from an EMBL/GenBank/DDBJ whole genome shotgun (WGS) entry which is preliminary data.</text>
</comment>
<reference evidence="2 3" key="2">
    <citation type="submission" date="2019-04" db="EMBL/GenBank/DDBJ databases">
        <title>The genome sequence of big-headed turtle.</title>
        <authorList>
            <person name="Gong S."/>
        </authorList>
    </citation>
    <scope>NUCLEOTIDE SEQUENCE [LARGE SCALE GENOMIC DNA]</scope>
    <source>
        <strain evidence="2">DO16091913</strain>
        <tissue evidence="2">Muscle</tissue>
    </source>
</reference>
<evidence type="ECO:0000313" key="3">
    <source>
        <dbReference type="Proteomes" id="UP000297703"/>
    </source>
</evidence>
<dbReference type="Proteomes" id="UP000297703">
    <property type="component" value="Unassembled WGS sequence"/>
</dbReference>
<organism evidence="2 3">
    <name type="scientific">Platysternon megacephalum</name>
    <name type="common">big-headed turtle</name>
    <dbReference type="NCBI Taxonomy" id="55544"/>
    <lineage>
        <taxon>Eukaryota</taxon>
        <taxon>Metazoa</taxon>
        <taxon>Chordata</taxon>
        <taxon>Craniata</taxon>
        <taxon>Vertebrata</taxon>
        <taxon>Euteleostomi</taxon>
        <taxon>Archelosauria</taxon>
        <taxon>Testudinata</taxon>
        <taxon>Testudines</taxon>
        <taxon>Cryptodira</taxon>
        <taxon>Durocryptodira</taxon>
        <taxon>Testudinoidea</taxon>
        <taxon>Platysternidae</taxon>
        <taxon>Platysternon</taxon>
    </lineage>
</organism>
<keyword evidence="1" id="KW-1133">Transmembrane helix</keyword>
<gene>
    <name evidence="2" type="ORF">DR999_PMT09210</name>
</gene>
<keyword evidence="1" id="KW-0812">Transmembrane</keyword>
<name>A0A4D9EIU6_9SAUR</name>
<protein>
    <submittedName>
        <fullName evidence="2">Fanconi-associated nuclease 1</fullName>
    </submittedName>
</protein>
<dbReference type="EMBL" id="QXTE01000076">
    <property type="protein sequence ID" value="TFK07903.1"/>
    <property type="molecule type" value="Genomic_DNA"/>
</dbReference>
<feature type="transmembrane region" description="Helical" evidence="1">
    <location>
        <begin position="21"/>
        <end position="40"/>
    </location>
</feature>
<accession>A0A4D9EIU6</accession>
<sequence>MPDLIFSEKKIYYRTSGTWDIGLKYIFLFFSNFCLGHYISPKWLHLTLHLTYLARFQEVSHYMKKKVLKSGSRQKSFLKVSQGKKIQIKVGRITSVKKSEECYYSQELLILKSLEILS</sequence>
<reference evidence="2 3" key="1">
    <citation type="submission" date="2019-04" db="EMBL/GenBank/DDBJ databases">
        <title>Draft genome of the big-headed turtle Platysternon megacephalum.</title>
        <authorList>
            <person name="Gong S."/>
        </authorList>
    </citation>
    <scope>NUCLEOTIDE SEQUENCE [LARGE SCALE GENOMIC DNA]</scope>
    <source>
        <strain evidence="2">DO16091913</strain>
        <tissue evidence="2">Muscle</tissue>
    </source>
</reference>
<keyword evidence="1" id="KW-0472">Membrane</keyword>
<evidence type="ECO:0000256" key="1">
    <source>
        <dbReference type="SAM" id="Phobius"/>
    </source>
</evidence>
<evidence type="ECO:0000313" key="2">
    <source>
        <dbReference type="EMBL" id="TFK07903.1"/>
    </source>
</evidence>